<sequence length="244" mass="28071">MKPLSWDHVPPKGGINLTSVEVNNLYEFYTAGKQNGWVSQNGVKYRTICVDCNSKIGSEFDPVLNQLNRSLINIIQPDNPTWVANPVKIRTKPVRLMKAVLAHLLSAKMHIDEVVTDKNMREMLLLVNQSIPEDLHIHYWFFPYDTTVIMRDFALPVVPGNFSVCTFAHMIKYFPLAFIVTDSDTFRGLTTLSQYRNLDIDQEVDIEIYLDNVKDFDWPEKVDESNILFLSAESANAIYARRKQ</sequence>
<gene>
    <name evidence="1" type="ORF">FMM05_08580</name>
</gene>
<evidence type="ECO:0000313" key="2">
    <source>
        <dbReference type="Proteomes" id="UP000320643"/>
    </source>
</evidence>
<accession>A0A552V4I3</accession>
<organism evidence="1 2">
    <name type="scientific">Flavobacterium zepuense</name>
    <dbReference type="NCBI Taxonomy" id="2593302"/>
    <lineage>
        <taxon>Bacteria</taxon>
        <taxon>Pseudomonadati</taxon>
        <taxon>Bacteroidota</taxon>
        <taxon>Flavobacteriia</taxon>
        <taxon>Flavobacteriales</taxon>
        <taxon>Flavobacteriaceae</taxon>
        <taxon>Flavobacterium</taxon>
    </lineage>
</organism>
<dbReference type="RefSeq" id="WP_143372930.1">
    <property type="nucleotide sequence ID" value="NZ_VJVZ01000004.1"/>
</dbReference>
<name>A0A552V4I3_9FLAO</name>
<comment type="caution">
    <text evidence="1">The sequence shown here is derived from an EMBL/GenBank/DDBJ whole genome shotgun (WGS) entry which is preliminary data.</text>
</comment>
<keyword evidence="2" id="KW-1185">Reference proteome</keyword>
<reference evidence="1 2" key="1">
    <citation type="submission" date="2019-07" db="EMBL/GenBank/DDBJ databases">
        <title>Flavobacterium sp. nov., isolated from glacier ice.</title>
        <authorList>
            <person name="Liu Q."/>
            <person name="Xin Y.-H."/>
        </authorList>
    </citation>
    <scope>NUCLEOTIDE SEQUENCE [LARGE SCALE GENOMIC DNA]</scope>
    <source>
        <strain evidence="1 2">ZT4R6</strain>
    </source>
</reference>
<dbReference type="AlphaFoldDB" id="A0A552V4I3"/>
<dbReference type="OrthoDB" id="8446601at2"/>
<dbReference type="Proteomes" id="UP000320643">
    <property type="component" value="Unassembled WGS sequence"/>
</dbReference>
<dbReference type="EMBL" id="VJVZ01000004">
    <property type="protein sequence ID" value="TRW25349.1"/>
    <property type="molecule type" value="Genomic_DNA"/>
</dbReference>
<proteinExistence type="predicted"/>
<protein>
    <submittedName>
        <fullName evidence="1">Uncharacterized protein</fullName>
    </submittedName>
</protein>
<evidence type="ECO:0000313" key="1">
    <source>
        <dbReference type="EMBL" id="TRW25349.1"/>
    </source>
</evidence>